<dbReference type="SUPFAM" id="SSF55729">
    <property type="entry name" value="Acyl-CoA N-acyltransferases (Nat)"/>
    <property type="match status" value="1"/>
</dbReference>
<evidence type="ECO:0000313" key="3">
    <source>
        <dbReference type="EMBL" id="MEI5613127.1"/>
    </source>
</evidence>
<dbReference type="EC" id="2.3.1.-" evidence="3"/>
<comment type="caution">
    <text evidence="3">The sequence shown here is derived from an EMBL/GenBank/DDBJ whole genome shotgun (WGS) entry which is preliminary data.</text>
</comment>
<organism evidence="3 4">
    <name type="scientific">Streptomyces brasiliscabiei</name>
    <dbReference type="NCBI Taxonomy" id="2736302"/>
    <lineage>
        <taxon>Bacteria</taxon>
        <taxon>Bacillati</taxon>
        <taxon>Actinomycetota</taxon>
        <taxon>Actinomycetes</taxon>
        <taxon>Kitasatosporales</taxon>
        <taxon>Streptomycetaceae</taxon>
        <taxon>Streptomyces</taxon>
    </lineage>
</organism>
<dbReference type="PROSITE" id="PS51186">
    <property type="entry name" value="GNAT"/>
    <property type="match status" value="1"/>
</dbReference>
<evidence type="ECO:0000313" key="4">
    <source>
        <dbReference type="Proteomes" id="UP001365781"/>
    </source>
</evidence>
<keyword evidence="3" id="KW-0808">Transferase</keyword>
<dbReference type="InterPro" id="IPR000182">
    <property type="entry name" value="GNAT_dom"/>
</dbReference>
<protein>
    <submittedName>
        <fullName evidence="3">GNAT family N-acetyltransferase</fullName>
        <ecNumber evidence="3">2.3.1.-</ecNumber>
    </submittedName>
</protein>
<evidence type="ECO:0000256" key="1">
    <source>
        <dbReference type="SAM" id="MobiDB-lite"/>
    </source>
</evidence>
<reference evidence="3 4" key="1">
    <citation type="submission" date="2024-03" db="EMBL/GenBank/DDBJ databases">
        <title>First Report of Pectobacterium brasiliscabiei causing potato scab in china.</title>
        <authorList>
            <person name="Handique U."/>
        </authorList>
    </citation>
    <scope>NUCLEOTIDE SEQUENCE [LARGE SCALE GENOMIC DNA]</scope>
    <source>
        <strain evidence="3 4">ZRIMU1503</strain>
    </source>
</reference>
<dbReference type="RefSeq" id="WP_336536913.1">
    <property type="nucleotide sequence ID" value="NZ_JBBAYL010000004.1"/>
</dbReference>
<evidence type="ECO:0000259" key="2">
    <source>
        <dbReference type="PROSITE" id="PS51186"/>
    </source>
</evidence>
<dbReference type="Gene3D" id="3.40.630.30">
    <property type="match status" value="1"/>
</dbReference>
<sequence length="210" mass="22657">MTAPSTSTDMVIRSYGPGQVPPLMDVVADIWADAHPELADTPEAQALGLSVSALRRQVSGHLKHPGFTLVVAYACGTAVGFGYAFPCDAAYWFGADLVDRVPEGARTERLMGLCELAVRPPWQSRGIGSRLHAELVRAIAPAWSSLLALPSNRRGQDLYGRLGYTYAGPYRNTADGPEFDLLLLRVSRGAEEEQGARPGRTAGHPDRRAE</sequence>
<dbReference type="GO" id="GO:0016746">
    <property type="term" value="F:acyltransferase activity"/>
    <property type="evidence" value="ECO:0007669"/>
    <property type="project" value="UniProtKB-KW"/>
</dbReference>
<dbReference type="InterPro" id="IPR016181">
    <property type="entry name" value="Acyl_CoA_acyltransferase"/>
</dbReference>
<proteinExistence type="predicted"/>
<keyword evidence="3" id="KW-0012">Acyltransferase</keyword>
<keyword evidence="4" id="KW-1185">Reference proteome</keyword>
<name>A0ABU8GIU5_9ACTN</name>
<dbReference type="Pfam" id="PF13508">
    <property type="entry name" value="Acetyltransf_7"/>
    <property type="match status" value="1"/>
</dbReference>
<gene>
    <name evidence="3" type="ORF">WB403_28660</name>
</gene>
<feature type="region of interest" description="Disordered" evidence="1">
    <location>
        <begin position="190"/>
        <end position="210"/>
    </location>
</feature>
<accession>A0ABU8GIU5</accession>
<dbReference type="EMBL" id="JBBAYM010000020">
    <property type="protein sequence ID" value="MEI5613127.1"/>
    <property type="molecule type" value="Genomic_DNA"/>
</dbReference>
<feature type="domain" description="N-acetyltransferase" evidence="2">
    <location>
        <begin position="10"/>
        <end position="186"/>
    </location>
</feature>
<dbReference type="Proteomes" id="UP001365781">
    <property type="component" value="Unassembled WGS sequence"/>
</dbReference>